<evidence type="ECO:0000313" key="3">
    <source>
        <dbReference type="EMBL" id="RZC10326.1"/>
    </source>
</evidence>
<dbReference type="InterPro" id="IPR053063">
    <property type="entry name" value="PWWP_domain_containing_PDP"/>
</dbReference>
<feature type="region of interest" description="Disordered" evidence="1">
    <location>
        <begin position="328"/>
        <end position="351"/>
    </location>
</feature>
<dbReference type="EMBL" id="QZWG01000005">
    <property type="protein sequence ID" value="RZC10326.1"/>
    <property type="molecule type" value="Genomic_DNA"/>
</dbReference>
<feature type="domain" description="PWWP" evidence="2">
    <location>
        <begin position="385"/>
        <end position="446"/>
    </location>
</feature>
<accession>A0A445KHZ2</accession>
<dbReference type="CDD" id="cd05162">
    <property type="entry name" value="PWWP"/>
    <property type="match status" value="1"/>
</dbReference>
<feature type="compositionally biased region" description="Acidic residues" evidence="1">
    <location>
        <begin position="341"/>
        <end position="351"/>
    </location>
</feature>
<feature type="region of interest" description="Disordered" evidence="1">
    <location>
        <begin position="977"/>
        <end position="1019"/>
    </location>
</feature>
<feature type="region of interest" description="Disordered" evidence="1">
    <location>
        <begin position="890"/>
        <end position="913"/>
    </location>
</feature>
<keyword evidence="4" id="KW-1185">Reference proteome</keyword>
<dbReference type="PANTHER" id="PTHR42851">
    <property type="entry name" value="ALDOLASE-RELATED"/>
    <property type="match status" value="1"/>
</dbReference>
<name>A0A445KHZ2_GLYSO</name>
<sequence length="1082" mass="116677">MGTDESDSMVLGSEQEKEVREVLGGLRSEEGSCGVTVNGDGFSSIESEGLCCDGVVDFVVENSSVLETKVSVLSENDCQVLADSEVNGVPSWLGMQESDMDAVFSGDGAEKLDFGYGSEKLDYMFASESTVPEAAVLSVNRSVEVGGEDGRGGKSEETGTFEDCDGGIVAVGSESRVAEASVSSVEGLVGVSTEDRRGGMKEEEGIDENCDEDAVATASESRAAEAAVLSVDNLVRVVGEDGSVEGINEEDGKDVDCDGNIVAVASESREAEASILSVDSLIGIGGEVIRDGGESEEVEKDEDCNGNILTLESESRVAEAADLIVDSSVGLGGEDKTERGESEEEEKDEDCGGNIVTIEVPVAETSENMDVDVEDLSVEGYGFVVGDFVWGQVESHPSWPGRIYDPSDESYFALRLKQKNRLLVAYFGNGTFAWCQPSQLKPFGDNFDDMVKQNSSIDFASAVQEAVNEFGRLLHLKLSHPFVAKKTGPESSLPLAKNSGIKEGVLVPENAIERLDFLIEPAELLSYVKQISQIIEFGSILELEILKAQLSAYYLSKGGYKLADYMDPQPIPGVEDSVMDETVAGDDGKSTVEAPTQGPFDELGHSPGLSGSISNPVRKQKSIAEIMGEDKDVHTANRELDATVEMVNAIGSNVGKKRKGSEDGMASKPVQKKMELLLDADGDVSCAKNDGNGDEENSDVGSLLQSKEKKEAFDEGKSEERNEKGNLSRERKRSKYLSPPFTIPTRGQREVYLEPESLKVSRKAKVSQRRAGDAGLSSLPVYKGRFFDGSSYQTREDDGKNIVDPNKIQAPVAEVLSQVLNAAISPLIRREGTSLDQFVDFTYAFRSSLYCQGSLHEVYEKNQPGRKRKKPESEEDEMLKGLNLSADEHISSLKQNSGQKKRRKETASGKKGTDKNAAGAVLFVSFWPGSSMPSRSDLVSVYSKFGALNEAETDMFCTNYTARVSFLRTSDAEKAYNHSQNNNPFGSPTDVTFQLQYSSDGSKSGQQGERSKNKSLPAATAPVAFSQGTEASKLIFIQQKLQGMTLMLEASGGKSPDMMAKVESEMKALLEDVNKMVEASLF</sequence>
<protein>
    <recommendedName>
        <fullName evidence="2">PWWP domain-containing protein</fullName>
    </recommendedName>
</protein>
<dbReference type="SUPFAM" id="SSF63748">
    <property type="entry name" value="Tudor/PWWP/MBT"/>
    <property type="match status" value="1"/>
</dbReference>
<feature type="region of interest" description="Disordered" evidence="1">
    <location>
        <begin position="683"/>
        <end position="741"/>
    </location>
</feature>
<dbReference type="Pfam" id="PF00855">
    <property type="entry name" value="PWWP"/>
    <property type="match status" value="1"/>
</dbReference>
<dbReference type="Gene3D" id="2.30.30.140">
    <property type="match status" value="1"/>
</dbReference>
<evidence type="ECO:0000313" key="4">
    <source>
        <dbReference type="Proteomes" id="UP000289340"/>
    </source>
</evidence>
<feature type="compositionally biased region" description="Polar residues" evidence="1">
    <location>
        <begin position="977"/>
        <end position="1008"/>
    </location>
</feature>
<dbReference type="SMART" id="SM00293">
    <property type="entry name" value="PWWP"/>
    <property type="match status" value="1"/>
</dbReference>
<dbReference type="AlphaFoldDB" id="A0A445KHZ2"/>
<dbReference type="PROSITE" id="PS50812">
    <property type="entry name" value="PWWP"/>
    <property type="match status" value="1"/>
</dbReference>
<proteinExistence type="predicted"/>
<dbReference type="InterPro" id="IPR000313">
    <property type="entry name" value="PWWP_dom"/>
</dbReference>
<dbReference type="Gramene" id="XM_028375324.1">
    <property type="protein sequence ID" value="XP_028231125.1"/>
    <property type="gene ID" value="LOC114411675"/>
</dbReference>
<evidence type="ECO:0000256" key="1">
    <source>
        <dbReference type="SAM" id="MobiDB-lite"/>
    </source>
</evidence>
<dbReference type="PANTHER" id="PTHR42851:SF12">
    <property type="entry name" value="PWWP DOMAIN PROTEIN"/>
    <property type="match status" value="1"/>
</dbReference>
<evidence type="ECO:0000259" key="2">
    <source>
        <dbReference type="PROSITE" id="PS50812"/>
    </source>
</evidence>
<feature type="compositionally biased region" description="Basic and acidic residues" evidence="1">
    <location>
        <begin position="706"/>
        <end position="729"/>
    </location>
</feature>
<gene>
    <name evidence="3" type="ORF">D0Y65_010894</name>
</gene>
<comment type="caution">
    <text evidence="3">The sequence shown here is derived from an EMBL/GenBank/DDBJ whole genome shotgun (WGS) entry which is preliminary data.</text>
</comment>
<dbReference type="Proteomes" id="UP000289340">
    <property type="component" value="Chromosome 5"/>
</dbReference>
<organism evidence="3 4">
    <name type="scientific">Glycine soja</name>
    <name type="common">Wild soybean</name>
    <dbReference type="NCBI Taxonomy" id="3848"/>
    <lineage>
        <taxon>Eukaryota</taxon>
        <taxon>Viridiplantae</taxon>
        <taxon>Streptophyta</taxon>
        <taxon>Embryophyta</taxon>
        <taxon>Tracheophyta</taxon>
        <taxon>Spermatophyta</taxon>
        <taxon>Magnoliopsida</taxon>
        <taxon>eudicotyledons</taxon>
        <taxon>Gunneridae</taxon>
        <taxon>Pentapetalae</taxon>
        <taxon>rosids</taxon>
        <taxon>fabids</taxon>
        <taxon>Fabales</taxon>
        <taxon>Fabaceae</taxon>
        <taxon>Papilionoideae</taxon>
        <taxon>50 kb inversion clade</taxon>
        <taxon>NPAAA clade</taxon>
        <taxon>indigoferoid/millettioid clade</taxon>
        <taxon>Phaseoleae</taxon>
        <taxon>Glycine</taxon>
        <taxon>Glycine subgen. Soja</taxon>
    </lineage>
</organism>
<reference evidence="3 4" key="1">
    <citation type="submission" date="2018-09" db="EMBL/GenBank/DDBJ databases">
        <title>A high-quality reference genome of wild soybean provides a powerful tool to mine soybean genomes.</title>
        <authorList>
            <person name="Xie M."/>
            <person name="Chung C.Y.L."/>
            <person name="Li M.-W."/>
            <person name="Wong F.-L."/>
            <person name="Chan T.-F."/>
            <person name="Lam H.-M."/>
        </authorList>
    </citation>
    <scope>NUCLEOTIDE SEQUENCE [LARGE SCALE GENOMIC DNA]</scope>
    <source>
        <strain evidence="4">cv. W05</strain>
        <tissue evidence="3">Hypocotyl of etiolated seedlings</tissue>
    </source>
</reference>